<evidence type="ECO:0000313" key="3">
    <source>
        <dbReference type="Proteomes" id="UP000185221"/>
    </source>
</evidence>
<dbReference type="STRING" id="226505.SAMN05444394_3460"/>
<reference evidence="3" key="1">
    <citation type="submission" date="2016-11" db="EMBL/GenBank/DDBJ databases">
        <authorList>
            <person name="Varghese N."/>
            <person name="Submissions S."/>
        </authorList>
    </citation>
    <scope>NUCLEOTIDE SEQUENCE [LARGE SCALE GENOMIC DNA]</scope>
    <source>
        <strain evidence="3">DSM 15292</strain>
    </source>
</reference>
<dbReference type="AlphaFoldDB" id="A0A1N6H127"/>
<keyword evidence="1" id="KW-0472">Membrane</keyword>
<gene>
    <name evidence="2" type="ORF">SAMN05444394_3460</name>
</gene>
<proteinExistence type="predicted"/>
<organism evidence="2 3">
    <name type="scientific">Algoriphagus halophilus</name>
    <dbReference type="NCBI Taxonomy" id="226505"/>
    <lineage>
        <taxon>Bacteria</taxon>
        <taxon>Pseudomonadati</taxon>
        <taxon>Bacteroidota</taxon>
        <taxon>Cytophagia</taxon>
        <taxon>Cytophagales</taxon>
        <taxon>Cyclobacteriaceae</taxon>
        <taxon>Algoriphagus</taxon>
    </lineage>
</organism>
<keyword evidence="3" id="KW-1185">Reference proteome</keyword>
<name>A0A1N6H127_9BACT</name>
<keyword evidence="1" id="KW-1133">Transmembrane helix</keyword>
<keyword evidence="1" id="KW-0812">Transmembrane</keyword>
<dbReference type="Proteomes" id="UP000185221">
    <property type="component" value="Unassembled WGS sequence"/>
</dbReference>
<evidence type="ECO:0000256" key="1">
    <source>
        <dbReference type="SAM" id="Phobius"/>
    </source>
</evidence>
<accession>A0A1N6H127</accession>
<sequence>MCPSLVFFGEVGLVFTDFFENFFTGIRLKAGIGVFLALIIFYFERLNGCWFEKNRAQSPFS</sequence>
<protein>
    <submittedName>
        <fullName evidence="2">Uncharacterized protein</fullName>
    </submittedName>
</protein>
<evidence type="ECO:0000313" key="2">
    <source>
        <dbReference type="EMBL" id="SIO13490.1"/>
    </source>
</evidence>
<dbReference type="EMBL" id="FSRC01000003">
    <property type="protein sequence ID" value="SIO13490.1"/>
    <property type="molecule type" value="Genomic_DNA"/>
</dbReference>
<feature type="transmembrane region" description="Helical" evidence="1">
    <location>
        <begin position="22"/>
        <end position="43"/>
    </location>
</feature>